<evidence type="ECO:0008006" key="4">
    <source>
        <dbReference type="Google" id="ProtNLM"/>
    </source>
</evidence>
<evidence type="ECO:0000256" key="1">
    <source>
        <dbReference type="ARBA" id="ARBA00006539"/>
    </source>
</evidence>
<proteinExistence type="inferred from homology"/>
<organism evidence="2 3">
    <name type="scientific">Acetomicrobium flavidum</name>
    <dbReference type="NCBI Taxonomy" id="49896"/>
    <lineage>
        <taxon>Bacteria</taxon>
        <taxon>Thermotogati</taxon>
        <taxon>Synergistota</taxon>
        <taxon>Synergistia</taxon>
        <taxon>Synergistales</taxon>
        <taxon>Acetomicrobiaceae</taxon>
        <taxon>Acetomicrobium</taxon>
    </lineage>
</organism>
<dbReference type="EMBL" id="FSQZ01000001">
    <property type="protein sequence ID" value="SIN63937.1"/>
    <property type="molecule type" value="Genomic_DNA"/>
</dbReference>
<reference evidence="2 3" key="1">
    <citation type="submission" date="2016-11" db="EMBL/GenBank/DDBJ databases">
        <authorList>
            <person name="Varghese N."/>
            <person name="Submissions S."/>
        </authorList>
    </citation>
    <scope>NUCLEOTIDE SEQUENCE [LARGE SCALE GENOMIC DNA]</scope>
    <source>
        <strain evidence="2 3">DSM 20664</strain>
    </source>
</reference>
<dbReference type="Proteomes" id="UP000185093">
    <property type="component" value="Unassembled WGS sequence"/>
</dbReference>
<name>A0ABY1JBL4_9BACT</name>
<evidence type="ECO:0000313" key="2">
    <source>
        <dbReference type="EMBL" id="SIN63937.1"/>
    </source>
</evidence>
<keyword evidence="3" id="KW-1185">Reference proteome</keyword>
<comment type="similarity">
    <text evidence="1">Belongs to the UPF0236 family.</text>
</comment>
<protein>
    <recommendedName>
        <fullName evidence="4">ISLre2 family transposase</fullName>
    </recommendedName>
</protein>
<dbReference type="InterPro" id="IPR009620">
    <property type="entry name" value="UPF0236"/>
</dbReference>
<sequence>MGPLLLVESLCDQKLIKEGPNLNKVILLQIVSNFISEILKFFCSSNVRTLAEIEDELFRMTKAFIREIVKAYFELVDEAILKDKTSRKQRGLVVERREDRRSLYTIFGDISFKRTYYFDKSHKKYVYPLDEALRLDKRQRLSKTVTVKLVETAGQVSYAKSSMNVTEGELSKQTVKNKIHSLNLEALKVEVPKKRGVEVLHIDADEDHASLQNGRSTNLPLVCIYEGTFKEGSKNRCINPIYMSGYGKDTDEFWLEVADRIYELYDPEDIKGIYIHGDGANWIKEGISWLPESKLVLDKFHLNKAILESTARQPEKRRDIYRAINTNDSNFFKKITSEMFKCASSERERKMIADFRRYITNNWQSITIRNEEDCGSSSPEGHISHVLSSRLSSRPMAWSRKGLKNVSALRAYICSGGKVKAEHVRGNDQKGDKTDKRHNFTLNLEDIFSSTVSEIGSITVLGTGKVTPLYTTLKGICHSGFDFS</sequence>
<dbReference type="NCBIfam" id="NF033529">
    <property type="entry name" value="transpos_ISLre2"/>
    <property type="match status" value="1"/>
</dbReference>
<evidence type="ECO:0000313" key="3">
    <source>
        <dbReference type="Proteomes" id="UP000185093"/>
    </source>
</evidence>
<dbReference type="Pfam" id="PF06782">
    <property type="entry name" value="UPF0236"/>
    <property type="match status" value="1"/>
</dbReference>
<gene>
    <name evidence="2" type="ORF">SAMN05444368_0507</name>
</gene>
<accession>A0ABY1JBL4</accession>
<comment type="caution">
    <text evidence="2">The sequence shown here is derived from an EMBL/GenBank/DDBJ whole genome shotgun (WGS) entry which is preliminary data.</text>
</comment>